<dbReference type="HOGENOM" id="CLU_3018067_0_0_1"/>
<dbReference type="InParanoid" id="M1BDL1"/>
<evidence type="ECO:0000313" key="2">
    <source>
        <dbReference type="EnsemblPlants" id="PGSC0003DMT400042743"/>
    </source>
</evidence>
<sequence length="56" mass="6443">MHFVYEFPTCNSYIFTGFLNTNTGSVQKLLGSREPPPNTLNPPLLDWPLREQKPVH</sequence>
<dbReference type="Proteomes" id="UP000011115">
    <property type="component" value="Unassembled WGS sequence"/>
</dbReference>
<dbReference type="Gramene" id="PGSC0003DMT400042743">
    <property type="protein sequence ID" value="PGSC0003DMT400042743"/>
    <property type="gene ID" value="PGSC0003DMG400016591"/>
</dbReference>
<name>M1BDL1_SOLTU</name>
<reference evidence="3" key="1">
    <citation type="journal article" date="2011" name="Nature">
        <title>Genome sequence and analysis of the tuber crop potato.</title>
        <authorList>
            <consortium name="The Potato Genome Sequencing Consortium"/>
        </authorList>
    </citation>
    <scope>NUCLEOTIDE SEQUENCE [LARGE SCALE GENOMIC DNA]</scope>
    <source>
        <strain evidence="3">cv. DM1-3 516 R44</strain>
    </source>
</reference>
<dbReference type="AlphaFoldDB" id="M1BDL1"/>
<feature type="region of interest" description="Disordered" evidence="1">
    <location>
        <begin position="29"/>
        <end position="56"/>
    </location>
</feature>
<keyword evidence="3" id="KW-1185">Reference proteome</keyword>
<dbReference type="EnsemblPlants" id="PGSC0003DMT400042743">
    <property type="protein sequence ID" value="PGSC0003DMT400042743"/>
    <property type="gene ID" value="PGSC0003DMG400016591"/>
</dbReference>
<organism evidence="2 3">
    <name type="scientific">Solanum tuberosum</name>
    <name type="common">Potato</name>
    <dbReference type="NCBI Taxonomy" id="4113"/>
    <lineage>
        <taxon>Eukaryota</taxon>
        <taxon>Viridiplantae</taxon>
        <taxon>Streptophyta</taxon>
        <taxon>Embryophyta</taxon>
        <taxon>Tracheophyta</taxon>
        <taxon>Spermatophyta</taxon>
        <taxon>Magnoliopsida</taxon>
        <taxon>eudicotyledons</taxon>
        <taxon>Gunneridae</taxon>
        <taxon>Pentapetalae</taxon>
        <taxon>asterids</taxon>
        <taxon>lamiids</taxon>
        <taxon>Solanales</taxon>
        <taxon>Solanaceae</taxon>
        <taxon>Solanoideae</taxon>
        <taxon>Solaneae</taxon>
        <taxon>Solanum</taxon>
    </lineage>
</organism>
<protein>
    <submittedName>
        <fullName evidence="2">Uncharacterized protein</fullName>
    </submittedName>
</protein>
<dbReference type="PaxDb" id="4113-PGSC0003DMT400042743"/>
<proteinExistence type="predicted"/>
<evidence type="ECO:0000313" key="3">
    <source>
        <dbReference type="Proteomes" id="UP000011115"/>
    </source>
</evidence>
<reference evidence="2" key="2">
    <citation type="submission" date="2015-06" db="UniProtKB">
        <authorList>
            <consortium name="EnsemblPlants"/>
        </authorList>
    </citation>
    <scope>IDENTIFICATION</scope>
    <source>
        <strain evidence="2">DM1-3 516 R44</strain>
    </source>
</reference>
<accession>M1BDL1</accession>
<evidence type="ECO:0000256" key="1">
    <source>
        <dbReference type="SAM" id="MobiDB-lite"/>
    </source>
</evidence>